<dbReference type="InterPro" id="IPR047659">
    <property type="entry name" value="T7SS_assoc"/>
</dbReference>
<dbReference type="Proteomes" id="UP000019277">
    <property type="component" value="Unassembled WGS sequence"/>
</dbReference>
<evidence type="ECO:0008006" key="4">
    <source>
        <dbReference type="Google" id="ProtNLM"/>
    </source>
</evidence>
<evidence type="ECO:0000256" key="1">
    <source>
        <dbReference type="SAM" id="MobiDB-lite"/>
    </source>
</evidence>
<comment type="caution">
    <text evidence="2">The sequence shown here is derived from an EMBL/GenBank/DDBJ whole genome shotgun (WGS) entry which is preliminary data.</text>
</comment>
<keyword evidence="3" id="KW-1185">Reference proteome</keyword>
<proteinExistence type="predicted"/>
<dbReference type="AlphaFoldDB" id="W7IIM8"/>
<feature type="region of interest" description="Disordered" evidence="1">
    <location>
        <begin position="25"/>
        <end position="65"/>
    </location>
</feature>
<sequence length="181" mass="19005">MTTTPAEPVEDGLLLLIDNEWRSTAAEPDPPVSAVLGAWPVTDGTRGRFQPNPVYQPSSPDSPLDPVDAVLREAARGGSADELPALLRDAVLGIAVDEEGNAVVGPTPDGAHAVLVTTAPGHRPRVDAPHWFPVDVRQLAESLPEQGIDVLLNPGGPAAMRMPAEVVRSIAAVDREADQGR</sequence>
<dbReference type="RefSeq" id="WP_052021404.1">
    <property type="nucleotide sequence ID" value="NZ_AYXG01000152.1"/>
</dbReference>
<protein>
    <recommendedName>
        <fullName evidence="4">SseB protein N-terminal domain-containing protein</fullName>
    </recommendedName>
</protein>
<dbReference type="OrthoDB" id="3373807at2"/>
<name>W7IIM8_9PSEU</name>
<accession>W7IIM8</accession>
<dbReference type="NCBIfam" id="NF033532">
    <property type="entry name" value="lone7para_assoc"/>
    <property type="match status" value="1"/>
</dbReference>
<evidence type="ECO:0000313" key="2">
    <source>
        <dbReference type="EMBL" id="EWC60580.1"/>
    </source>
</evidence>
<dbReference type="eggNOG" id="ENOG5033V9Y">
    <property type="taxonomic scope" value="Bacteria"/>
</dbReference>
<evidence type="ECO:0000313" key="3">
    <source>
        <dbReference type="Proteomes" id="UP000019277"/>
    </source>
</evidence>
<gene>
    <name evidence="2" type="ORF">UO65_4127</name>
</gene>
<dbReference type="EMBL" id="AYXG01000152">
    <property type="protein sequence ID" value="EWC60580.1"/>
    <property type="molecule type" value="Genomic_DNA"/>
</dbReference>
<organism evidence="2 3">
    <name type="scientific">Actinokineospora spheciospongiae</name>
    <dbReference type="NCBI Taxonomy" id="909613"/>
    <lineage>
        <taxon>Bacteria</taxon>
        <taxon>Bacillati</taxon>
        <taxon>Actinomycetota</taxon>
        <taxon>Actinomycetes</taxon>
        <taxon>Pseudonocardiales</taxon>
        <taxon>Pseudonocardiaceae</taxon>
        <taxon>Actinokineospora</taxon>
    </lineage>
</organism>
<dbReference type="STRING" id="909613.UO65_4127"/>
<reference evidence="2 3" key="1">
    <citation type="journal article" date="2014" name="Genome Announc.">
        <title>Draft Genome Sequence of the Antitrypanosomally Active Sponge-Associated Bacterium Actinokineospora sp. Strain EG49.</title>
        <authorList>
            <person name="Harjes J."/>
            <person name="Ryu T."/>
            <person name="Abdelmohsen U.R."/>
            <person name="Moitinho-Silva L."/>
            <person name="Horn H."/>
            <person name="Ravasi T."/>
            <person name="Hentschel U."/>
        </authorList>
    </citation>
    <scope>NUCLEOTIDE SEQUENCE [LARGE SCALE GENOMIC DNA]</scope>
    <source>
        <strain evidence="2 3">EG49</strain>
    </source>
</reference>